<evidence type="ECO:0000313" key="1">
    <source>
        <dbReference type="EMBL" id="MBY71695.1"/>
    </source>
</evidence>
<name>A0A2S2Q1P3_9HEMI</name>
<dbReference type="EMBL" id="GGMS01002492">
    <property type="protein sequence ID" value="MBY71695.1"/>
    <property type="molecule type" value="Transcribed_RNA"/>
</dbReference>
<proteinExistence type="predicted"/>
<sequence length="134" mass="16085">MAERILSSYNCSINNDEEEIEFEKKIALKLEDVSHFIQKDLFVDLINYKSIGMFKRFIISTKFLTVDPPNWNNLEDYKIRKQIIQSLKVVNDSDERGIELIEEYNHKFTKNEEQKQLVLQTVQDYRKKYSQSNR</sequence>
<dbReference type="PANTHER" id="PTHR46113:SF1">
    <property type="entry name" value="PEPTIDASE M17 LEUCYL AMINOPEPTIDASE N-TERMINAL DOMAIN-CONTAINING PROTEIN"/>
    <property type="match status" value="1"/>
</dbReference>
<dbReference type="PANTHER" id="PTHR46113">
    <property type="entry name" value="SNAC DOMAIN-CONTAINING PROTEIN"/>
    <property type="match status" value="1"/>
</dbReference>
<accession>A0A2S2Q1P3</accession>
<dbReference type="OrthoDB" id="6615098at2759"/>
<organism evidence="1">
    <name type="scientific">Sipha flava</name>
    <name type="common">yellow sugarcane aphid</name>
    <dbReference type="NCBI Taxonomy" id="143950"/>
    <lineage>
        <taxon>Eukaryota</taxon>
        <taxon>Metazoa</taxon>
        <taxon>Ecdysozoa</taxon>
        <taxon>Arthropoda</taxon>
        <taxon>Hexapoda</taxon>
        <taxon>Insecta</taxon>
        <taxon>Pterygota</taxon>
        <taxon>Neoptera</taxon>
        <taxon>Paraneoptera</taxon>
        <taxon>Hemiptera</taxon>
        <taxon>Sternorrhyncha</taxon>
        <taxon>Aphidomorpha</taxon>
        <taxon>Aphidoidea</taxon>
        <taxon>Aphididae</taxon>
        <taxon>Sipha</taxon>
    </lineage>
</organism>
<reference evidence="1" key="1">
    <citation type="submission" date="2018-04" db="EMBL/GenBank/DDBJ databases">
        <title>Transcriptome assembly of Sipha flava.</title>
        <authorList>
            <person name="Scully E.D."/>
            <person name="Geib S.M."/>
            <person name="Palmer N.A."/>
            <person name="Koch K."/>
            <person name="Bradshaw J."/>
            <person name="Heng-Moss T."/>
            <person name="Sarath G."/>
        </authorList>
    </citation>
    <scope>NUCLEOTIDE SEQUENCE</scope>
</reference>
<gene>
    <name evidence="1" type="ORF">g.33667</name>
</gene>
<dbReference type="AlphaFoldDB" id="A0A2S2Q1P3"/>
<protein>
    <submittedName>
        <fullName evidence="1">Uncharacterized protein</fullName>
    </submittedName>
</protein>